<evidence type="ECO:0000313" key="2">
    <source>
        <dbReference type="Proteomes" id="UP001145742"/>
    </source>
</evidence>
<reference evidence="1" key="1">
    <citation type="submission" date="2019-10" db="EMBL/GenBank/DDBJ databases">
        <authorList>
            <person name="Soares A.E.R."/>
            <person name="Aleixo A."/>
            <person name="Schneider P."/>
            <person name="Miyaki C.Y."/>
            <person name="Schneider M.P."/>
            <person name="Mello C."/>
            <person name="Vasconcelos A.T.R."/>
        </authorList>
    </citation>
    <scope>NUCLEOTIDE SEQUENCE</scope>
    <source>
        <tissue evidence="1">Muscle</tissue>
    </source>
</reference>
<proteinExistence type="predicted"/>
<name>A0ABQ9DPH1_9PASS</name>
<comment type="caution">
    <text evidence="1">The sequence shown here is derived from an EMBL/GenBank/DDBJ whole genome shotgun (WGS) entry which is preliminary data.</text>
</comment>
<keyword evidence="2" id="KW-1185">Reference proteome</keyword>
<dbReference type="Proteomes" id="UP001145742">
    <property type="component" value="Unassembled WGS sequence"/>
</dbReference>
<dbReference type="EMBL" id="WHWB01032393">
    <property type="protein sequence ID" value="KAJ7425783.1"/>
    <property type="molecule type" value="Genomic_DNA"/>
</dbReference>
<protein>
    <submittedName>
        <fullName evidence="1">Uncharacterized protein</fullName>
    </submittedName>
</protein>
<organism evidence="1 2">
    <name type="scientific">Willisornis vidua</name>
    <name type="common">Xingu scale-backed antbird</name>
    <dbReference type="NCBI Taxonomy" id="1566151"/>
    <lineage>
        <taxon>Eukaryota</taxon>
        <taxon>Metazoa</taxon>
        <taxon>Chordata</taxon>
        <taxon>Craniata</taxon>
        <taxon>Vertebrata</taxon>
        <taxon>Euteleostomi</taxon>
        <taxon>Archelosauria</taxon>
        <taxon>Archosauria</taxon>
        <taxon>Dinosauria</taxon>
        <taxon>Saurischia</taxon>
        <taxon>Theropoda</taxon>
        <taxon>Coelurosauria</taxon>
        <taxon>Aves</taxon>
        <taxon>Neognathae</taxon>
        <taxon>Neoaves</taxon>
        <taxon>Telluraves</taxon>
        <taxon>Australaves</taxon>
        <taxon>Passeriformes</taxon>
        <taxon>Thamnophilidae</taxon>
        <taxon>Willisornis</taxon>
    </lineage>
</organism>
<sequence length="72" mass="8150">MESTPPEFAYEDVVRDNVKNLAKVECCGSPYCAVPRNILVTAMVMHLANITAFLSAVLDRLELQYEFELKKL</sequence>
<gene>
    <name evidence="1" type="ORF">WISP_21981</name>
</gene>
<accession>A0ABQ9DPH1</accession>
<evidence type="ECO:0000313" key="1">
    <source>
        <dbReference type="EMBL" id="KAJ7425783.1"/>
    </source>
</evidence>